<dbReference type="GO" id="GO:0016747">
    <property type="term" value="F:acyltransferase activity, transferring groups other than amino-acyl groups"/>
    <property type="evidence" value="ECO:0007669"/>
    <property type="project" value="TreeGrafter"/>
</dbReference>
<reference evidence="8" key="1">
    <citation type="journal article" date="2018" name="Gigascience">
        <title>Genome assembly of the Pink Ipe (Handroanthus impetiginosus, Bignoniaceae), a highly valued, ecologically keystone Neotropical timber forest tree.</title>
        <authorList>
            <person name="Silva-Junior O.B."/>
            <person name="Grattapaglia D."/>
            <person name="Novaes E."/>
            <person name="Collevatti R.G."/>
        </authorList>
    </citation>
    <scope>NUCLEOTIDE SEQUENCE [LARGE SCALE GENOMIC DNA]</scope>
    <source>
        <strain evidence="8">cv. UFG-1</strain>
    </source>
</reference>
<dbReference type="PANTHER" id="PTHR11802:SF224">
    <property type="entry name" value="SERINE CARBOXYPEPTIDASE-LIKE 7 ISOFORM X1"/>
    <property type="match status" value="1"/>
</dbReference>
<dbReference type="Gene3D" id="3.40.50.12670">
    <property type="match status" value="1"/>
</dbReference>
<comment type="caution">
    <text evidence="7">The sequence shown here is derived from an EMBL/GenBank/DDBJ whole genome shotgun (WGS) entry which is preliminary data.</text>
</comment>
<comment type="similarity">
    <text evidence="1">Belongs to the peptidase S10 family.</text>
</comment>
<organism evidence="7 8">
    <name type="scientific">Handroanthus impetiginosus</name>
    <dbReference type="NCBI Taxonomy" id="429701"/>
    <lineage>
        <taxon>Eukaryota</taxon>
        <taxon>Viridiplantae</taxon>
        <taxon>Streptophyta</taxon>
        <taxon>Embryophyta</taxon>
        <taxon>Tracheophyta</taxon>
        <taxon>Spermatophyta</taxon>
        <taxon>Magnoliopsida</taxon>
        <taxon>eudicotyledons</taxon>
        <taxon>Gunneridae</taxon>
        <taxon>Pentapetalae</taxon>
        <taxon>asterids</taxon>
        <taxon>lamiids</taxon>
        <taxon>Lamiales</taxon>
        <taxon>Bignoniaceae</taxon>
        <taxon>Crescentiina</taxon>
        <taxon>Tabebuia alliance</taxon>
        <taxon>Handroanthus</taxon>
    </lineage>
</organism>
<accession>A0A2G9GTG1</accession>
<dbReference type="Gene3D" id="3.40.50.1820">
    <property type="entry name" value="alpha/beta hydrolase"/>
    <property type="match status" value="1"/>
</dbReference>
<dbReference type="GO" id="GO:0004185">
    <property type="term" value="F:serine-type carboxypeptidase activity"/>
    <property type="evidence" value="ECO:0007669"/>
    <property type="project" value="InterPro"/>
</dbReference>
<dbReference type="InterPro" id="IPR033124">
    <property type="entry name" value="Ser_caboxypep_his_AS"/>
</dbReference>
<dbReference type="PANTHER" id="PTHR11802">
    <property type="entry name" value="SERINE PROTEASE FAMILY S10 SERINE CARBOXYPEPTIDASE"/>
    <property type="match status" value="1"/>
</dbReference>
<keyword evidence="2 7" id="KW-0121">Carboxypeptidase</keyword>
<evidence type="ECO:0000256" key="1">
    <source>
        <dbReference type="ARBA" id="ARBA00009431"/>
    </source>
</evidence>
<dbReference type="InterPro" id="IPR001563">
    <property type="entry name" value="Peptidase_S10"/>
</dbReference>
<keyword evidence="5" id="KW-0325">Glycoprotein</keyword>
<evidence type="ECO:0000256" key="2">
    <source>
        <dbReference type="ARBA" id="ARBA00022645"/>
    </source>
</evidence>
<dbReference type="OrthoDB" id="443318at2759"/>
<dbReference type="Pfam" id="PF00450">
    <property type="entry name" value="Peptidase_S10"/>
    <property type="match status" value="1"/>
</dbReference>
<dbReference type="AlphaFoldDB" id="A0A2G9GTG1"/>
<evidence type="ECO:0000256" key="4">
    <source>
        <dbReference type="ARBA" id="ARBA00022801"/>
    </source>
</evidence>
<evidence type="ECO:0000256" key="6">
    <source>
        <dbReference type="SAM" id="SignalP"/>
    </source>
</evidence>
<name>A0A2G9GTG1_9LAMI</name>
<gene>
    <name evidence="7" type="ORF">CDL12_18874</name>
</gene>
<proteinExistence type="inferred from homology"/>
<keyword evidence="8" id="KW-1185">Reference proteome</keyword>
<dbReference type="Proteomes" id="UP000231279">
    <property type="component" value="Unassembled WGS sequence"/>
</dbReference>
<evidence type="ECO:0000256" key="3">
    <source>
        <dbReference type="ARBA" id="ARBA00022670"/>
    </source>
</evidence>
<dbReference type="SUPFAM" id="SSF53474">
    <property type="entry name" value="alpha/beta-Hydrolases"/>
    <property type="match status" value="1"/>
</dbReference>
<evidence type="ECO:0000313" key="7">
    <source>
        <dbReference type="EMBL" id="PIN08546.1"/>
    </source>
</evidence>
<dbReference type="PROSITE" id="PS00560">
    <property type="entry name" value="CARBOXYPEPT_SER_HIS"/>
    <property type="match status" value="1"/>
</dbReference>
<dbReference type="EMBL" id="NKXS01003772">
    <property type="protein sequence ID" value="PIN08546.1"/>
    <property type="molecule type" value="Genomic_DNA"/>
</dbReference>
<feature type="signal peptide" evidence="6">
    <location>
        <begin position="1"/>
        <end position="20"/>
    </location>
</feature>
<protein>
    <submittedName>
        <fullName evidence="7">Serine carboxypeptidases (Lysosomal cathepsin A)</fullName>
    </submittedName>
</protein>
<evidence type="ECO:0000313" key="8">
    <source>
        <dbReference type="Proteomes" id="UP000231279"/>
    </source>
</evidence>
<dbReference type="GO" id="GO:0019748">
    <property type="term" value="P:secondary metabolic process"/>
    <property type="evidence" value="ECO:0007669"/>
    <property type="project" value="TreeGrafter"/>
</dbReference>
<keyword evidence="4" id="KW-0378">Hydrolase</keyword>
<keyword evidence="6" id="KW-0732">Signal</keyword>
<dbReference type="FunFam" id="3.40.50.1820:FF:000072">
    <property type="entry name" value="Serine carboxypeptidase-like 19"/>
    <property type="match status" value="1"/>
</dbReference>
<evidence type="ECO:0000256" key="5">
    <source>
        <dbReference type="ARBA" id="ARBA00023180"/>
    </source>
</evidence>
<feature type="chain" id="PRO_5013587316" evidence="6">
    <location>
        <begin position="21"/>
        <end position="483"/>
    </location>
</feature>
<dbReference type="InterPro" id="IPR029058">
    <property type="entry name" value="AB_hydrolase_fold"/>
</dbReference>
<dbReference type="PRINTS" id="PR00724">
    <property type="entry name" value="CRBOXYPTASEC"/>
</dbReference>
<sequence length="483" mass="55326">MKSCMHLLLFFLVLIKNTSSQSIIKTLPGYPGPLPFNLETGYISVGENDEKQLFYYFIESERDPETDPLLFWLTGGPGCSGFSGLVFEIGPLAFDLASFDGSFPSLIMNPYSWTKVASIIFIDAPVGTGFSYSTTSEDYLISDTKSASDSYLFLRKWLLKHPKFLKNRLYVTGDSYGGKITPMVALEIAKDNELEIEKLKFYLFPHQDWVMIFQGYTVGNPVTEKKIDINERIPYFHKMALISDEYFELAKSNCNGEYVNPDPNNDKCLYALRLVKKCTERIYESHILEPKCEFLSSKPTDLLSSQSFMEDGPVDFLFLSKQERPWCRNYNYMTAFIWANNKTVQEALHIIKGKVSSWQRCNTTICTSNTASSYEKDVGSVFKHHQLLNERGFQALVYSGDHDMSIPYMSTLKWIRNLNLTVDEGWRPWYVDGQIAGYVEKYKSINQAYITFATVKGAGHKAPEYKPKECLAMIERWLSLNPL</sequence>
<dbReference type="FunFam" id="3.40.50.12670:FF:000002">
    <property type="entry name" value="Carboxypeptidase"/>
    <property type="match status" value="1"/>
</dbReference>
<dbReference type="GO" id="GO:0006508">
    <property type="term" value="P:proteolysis"/>
    <property type="evidence" value="ECO:0007669"/>
    <property type="project" value="UniProtKB-KW"/>
</dbReference>
<keyword evidence="3" id="KW-0645">Protease</keyword>